<dbReference type="SMART" id="SM00490">
    <property type="entry name" value="HELICc"/>
    <property type="match status" value="1"/>
</dbReference>
<dbReference type="SUPFAM" id="SSF52540">
    <property type="entry name" value="P-loop containing nucleoside triphosphate hydrolases"/>
    <property type="match status" value="2"/>
</dbReference>
<evidence type="ECO:0000256" key="2">
    <source>
        <dbReference type="ARBA" id="ARBA00022801"/>
    </source>
</evidence>
<reference evidence="9 10" key="1">
    <citation type="journal article" date="2016" name="Mol. Biol. Evol.">
        <title>Genome-Wide Survey of Gut Fungi (Harpellales) Reveals the First Horizontally Transferred Ubiquitin Gene from a Mosquito Host.</title>
        <authorList>
            <person name="Wang Y."/>
            <person name="White M.M."/>
            <person name="Kvist S."/>
            <person name="Moncalvo J.M."/>
        </authorList>
    </citation>
    <scope>NUCLEOTIDE SEQUENCE [LARGE SCALE GENOMIC DNA]</scope>
    <source>
        <strain evidence="9 10">ALG-7-W6</strain>
    </source>
</reference>
<evidence type="ECO:0000256" key="6">
    <source>
        <dbReference type="SAM" id="MobiDB-lite"/>
    </source>
</evidence>
<dbReference type="GO" id="GO:0016787">
    <property type="term" value="F:hydrolase activity"/>
    <property type="evidence" value="ECO:0007669"/>
    <property type="project" value="UniProtKB-KW"/>
</dbReference>
<dbReference type="GO" id="GO:0036297">
    <property type="term" value="P:interstrand cross-link repair"/>
    <property type="evidence" value="ECO:0007669"/>
    <property type="project" value="TreeGrafter"/>
</dbReference>
<evidence type="ECO:0000313" key="9">
    <source>
        <dbReference type="EMBL" id="OLY82176.1"/>
    </source>
</evidence>
<feature type="region of interest" description="Disordered" evidence="6">
    <location>
        <begin position="63"/>
        <end position="91"/>
    </location>
</feature>
<keyword evidence="1" id="KW-0547">Nucleotide-binding</keyword>
<dbReference type="Pfam" id="PF04851">
    <property type="entry name" value="ResIII"/>
    <property type="match status" value="1"/>
</dbReference>
<evidence type="ECO:0000256" key="5">
    <source>
        <dbReference type="SAM" id="Coils"/>
    </source>
</evidence>
<feature type="region of interest" description="Disordered" evidence="6">
    <location>
        <begin position="1086"/>
        <end position="1108"/>
    </location>
</feature>
<organism evidence="9 10">
    <name type="scientific">Smittium mucronatum</name>
    <dbReference type="NCBI Taxonomy" id="133383"/>
    <lineage>
        <taxon>Eukaryota</taxon>
        <taxon>Fungi</taxon>
        <taxon>Fungi incertae sedis</taxon>
        <taxon>Zoopagomycota</taxon>
        <taxon>Kickxellomycotina</taxon>
        <taxon>Harpellomycetes</taxon>
        <taxon>Harpellales</taxon>
        <taxon>Legeriomycetaceae</taxon>
        <taxon>Smittium</taxon>
    </lineage>
</organism>
<evidence type="ECO:0000313" key="10">
    <source>
        <dbReference type="Proteomes" id="UP000187455"/>
    </source>
</evidence>
<feature type="region of interest" description="Disordered" evidence="6">
    <location>
        <begin position="668"/>
        <end position="736"/>
    </location>
</feature>
<dbReference type="Pfam" id="PF00271">
    <property type="entry name" value="Helicase_C"/>
    <property type="match status" value="1"/>
</dbReference>
<dbReference type="STRING" id="133383.A0A1R0GZ64"/>
<sequence>METIDVDSEFEFDEDILKIVQEAEAEYSNFQTKNVDESIDISSGLSDSLIDSIDWDEIELDSYPDYNQRNTNKEKKNAEPNQKLHMENNVNQGNDSMLNDFQVSSESFKPKADSVDFIPVIPSSGALEEDHLYDSKSLNCYLYPIIEGQQIRSYQQSSILSCIRGNTLVALPTGLGKTYIAAVVMGNYSRWFPNSLIIFLATTRPLVTQQAKACAPLLYILNSQNNIPSEKLDTPRVTSEMDLKDHKISGETHNFTLNGKNYKDKLICEMNGSLHPSKRKLAWSTSTFVFATPQTVQNDLRNGVLGGDNVKRITMLIVDEAHKTRGGYAFGNCMDELIKIQESDSSPNGASNSSGLPLTKSKFRVLALTATPGADIKSVQMVVDRLHLANGFFRTEQSIDVVTYLHGRNMNEVIVTLPQWHKEIVDLLSQIVKKPLDKLCTEFKVITRVNNPKSVSPYFVNSSTLRWVSYQGGRSRNNQIESVVWNLSKLSSKLLQALQLMQTQSFLSGYRYLNELITEVASYKNDPSAIVNKLKLECVESPEFRKLEKSCNIIVKRINAANPQSENPMPIQICGISIPPGKIFSHPKLSRMLEIVLHHLNENGDSTRIMIFTQFRESVDEIVSIFKAHEPLAKPAAFVGQSKASHGASTNTEDFGYDIPFDTPDDSGSFGNTFYKNRASKNPRGSYRGRSRGGYNRGNRGRGYNSFGKKGNLLENDPEPIEDSAPKEPVSVGVKGQTQKEQQKVVTDFTRGIFNILVATSVAEEGLDIGEVDLVVHYDAPKSPIQLLQRTGRTGRTRKGGAIVMLTDKTNEYQKYKEAIRKYQSVQNQMSKPGIINWHHSLSAKLLPNYCQFSKSRRLTNSYPRRIELEIKPTDYKIGVKLGEIDLMTKAELKKIVSDEKAEMKRLDKELKKLSKESTPSRKRLKKLKSNANSNLSFDSLSKYNSNGSSIESEGSDGTFDSKKCSDVEIENSAKKLFNGGVKSSRTRRKFAIDSNSNSNSNSDSGSNSDSDFSSKFGSKKTNIELEKKKSRSKANVESSDHDSRENIDNVSKKMKIIARKSNLRSNAMEKLLKSREKNREIINETLKKLDSQKESPDPKKNDANKDNLEHFTPTVISKPENLLDFLQVSPKNISKMSSDLESEMNPLKIEKRVEDNIPKIKPDVQFIDLEDSEDYFNFDHKKLDILLIDMAKKLGINLFDGGDILSELNNKIKIPTEMKSKSMLYNELETPKYFTKLGSITKLVSSDTDPEPEPYYFHVEGVLDPMSNHFKTETFQSPKKKLLAKNEYSSSENLLHRLDYLDEPGGLFLSEDAKEKNSLNIGLSDTKLDELSFSDDQDFSHFSESVQSLVKEDEKNTNEKTSLNPPPKKDIETPDSKEVSGTEKFKKTSPFTFQKNHGNIFLSDDIDFSDIETAIFRVESERKETLNIIQKKPANLQMEKKIENNEPGLSDNFNSSIFVTDTNDANKFMDICSSISDTISKSFELLSDSDMVKTNNTKSNPTAIITSKNLEIPEKKSYGHLEYVSDSDYENFEPIKEANDRFPKNKTRDNFAGSKIDSSNNSKYPLDGFDVIDPYRTGINNKFINKPKGNEIIYKKKARKRKSRSKNVSKFFDDEAESDNDEIYSGGDSDDPKFMKNKGSLKKLHKASKSTEANHNGEEEQEEDLDRSLDDGFIVSDDHIVYNSSQSFAVSQLGTESHHEFLDPLEKGLEYKEGSDVISLDGKNFQTMVNLPNDYVFSTPQKKTKKKMKDRGDRFEPDDVSIYRRANNNDLTPVSEIKRQVKMWEEKFLSHEQKIKENRAEKMGSRVASAIFAGEAINGRNSNLINPNIKTKGVGGFGEEMDDDFEPKGFNARKIDNNQDYYSLLVKNNQTNQRYMESPLADKSFEYETYLSQSSTSLLDGNEYGGGTVEPDEFDNLLDKALKPNKQQSNDDMEIGLGITNNEDVNIAQKKKMLRRGRKGN</sequence>
<keyword evidence="3 9" id="KW-0347">Helicase</keyword>
<dbReference type="GO" id="GO:0043138">
    <property type="term" value="F:3'-5' DNA helicase activity"/>
    <property type="evidence" value="ECO:0007669"/>
    <property type="project" value="TreeGrafter"/>
</dbReference>
<keyword evidence="4" id="KW-0067">ATP-binding</keyword>
<protein>
    <submittedName>
        <fullName evidence="9">ATP-dependent DNA helicase MPH1</fullName>
    </submittedName>
</protein>
<dbReference type="GO" id="GO:0045003">
    <property type="term" value="P:double-strand break repair via synthesis-dependent strand annealing"/>
    <property type="evidence" value="ECO:0007669"/>
    <property type="project" value="TreeGrafter"/>
</dbReference>
<dbReference type="PROSITE" id="PS51192">
    <property type="entry name" value="HELICASE_ATP_BIND_1"/>
    <property type="match status" value="1"/>
</dbReference>
<dbReference type="InterPro" id="IPR001650">
    <property type="entry name" value="Helicase_C-like"/>
</dbReference>
<keyword evidence="5" id="KW-0175">Coiled coil</keyword>
<feature type="region of interest" description="Disordered" evidence="6">
    <location>
        <begin position="1350"/>
        <end position="1384"/>
    </location>
</feature>
<dbReference type="PROSITE" id="PS51194">
    <property type="entry name" value="HELICASE_CTER"/>
    <property type="match status" value="1"/>
</dbReference>
<dbReference type="PANTHER" id="PTHR14025">
    <property type="entry name" value="FANCONI ANEMIA GROUP M FANCM FAMILY MEMBER"/>
    <property type="match status" value="1"/>
</dbReference>
<dbReference type="Gene3D" id="3.40.50.300">
    <property type="entry name" value="P-loop containing nucleotide triphosphate hydrolases"/>
    <property type="match status" value="3"/>
</dbReference>
<feature type="compositionally biased region" description="Basic and acidic residues" evidence="6">
    <location>
        <begin position="71"/>
        <end position="86"/>
    </location>
</feature>
<feature type="coiled-coil region" evidence="5">
    <location>
        <begin position="890"/>
        <end position="917"/>
    </location>
</feature>
<feature type="compositionally biased region" description="Low complexity" evidence="6">
    <location>
        <begin position="684"/>
        <end position="706"/>
    </location>
</feature>
<name>A0A1R0GZ64_9FUNG</name>
<dbReference type="InterPro" id="IPR014001">
    <property type="entry name" value="Helicase_ATP-bd"/>
</dbReference>
<gene>
    <name evidence="9" type="ORF">AYI68_g3709</name>
</gene>
<dbReference type="SMART" id="SM00487">
    <property type="entry name" value="DEXDc"/>
    <property type="match status" value="1"/>
</dbReference>
<evidence type="ECO:0000256" key="4">
    <source>
        <dbReference type="ARBA" id="ARBA00022840"/>
    </source>
</evidence>
<feature type="compositionally biased region" description="Basic and acidic residues" evidence="6">
    <location>
        <begin position="1537"/>
        <end position="1550"/>
    </location>
</feature>
<evidence type="ECO:0000259" key="7">
    <source>
        <dbReference type="PROSITE" id="PS51192"/>
    </source>
</evidence>
<dbReference type="GO" id="GO:0009378">
    <property type="term" value="F:four-way junction helicase activity"/>
    <property type="evidence" value="ECO:0007669"/>
    <property type="project" value="TreeGrafter"/>
</dbReference>
<proteinExistence type="predicted"/>
<evidence type="ECO:0000256" key="1">
    <source>
        <dbReference type="ARBA" id="ARBA00022741"/>
    </source>
</evidence>
<dbReference type="PANTHER" id="PTHR14025:SF20">
    <property type="entry name" value="FANCONI ANEMIA GROUP M PROTEIN"/>
    <property type="match status" value="1"/>
</dbReference>
<feature type="compositionally biased region" description="Basic and acidic residues" evidence="6">
    <location>
        <begin position="1368"/>
        <end position="1384"/>
    </location>
</feature>
<feature type="compositionally biased region" description="Basic and acidic residues" evidence="6">
    <location>
        <begin position="1039"/>
        <end position="1052"/>
    </location>
</feature>
<evidence type="ECO:0000259" key="8">
    <source>
        <dbReference type="PROSITE" id="PS51194"/>
    </source>
</evidence>
<dbReference type="OrthoDB" id="164902at2759"/>
<keyword evidence="2" id="KW-0378">Hydrolase</keyword>
<feature type="compositionally biased region" description="Low complexity" evidence="6">
    <location>
        <begin position="994"/>
        <end position="1017"/>
    </location>
</feature>
<dbReference type="EMBL" id="LSSL01001814">
    <property type="protein sequence ID" value="OLY82176.1"/>
    <property type="molecule type" value="Genomic_DNA"/>
</dbReference>
<feature type="region of interest" description="Disordered" evidence="6">
    <location>
        <begin position="985"/>
        <end position="1054"/>
    </location>
</feature>
<feature type="region of interest" description="Disordered" evidence="6">
    <location>
        <begin position="1537"/>
        <end position="1558"/>
    </location>
</feature>
<feature type="domain" description="Helicase ATP-binding" evidence="7">
    <location>
        <begin position="158"/>
        <end position="390"/>
    </location>
</feature>
<dbReference type="InterPro" id="IPR027417">
    <property type="entry name" value="P-loop_NTPase"/>
</dbReference>
<feature type="domain" description="Helicase C-terminal" evidence="8">
    <location>
        <begin position="592"/>
        <end position="843"/>
    </location>
</feature>
<comment type="caution">
    <text evidence="9">The sequence shown here is derived from an EMBL/GenBank/DDBJ whole genome shotgun (WGS) entry which is preliminary data.</text>
</comment>
<dbReference type="InterPro" id="IPR006935">
    <property type="entry name" value="Helicase/UvrB_N"/>
</dbReference>
<feature type="compositionally biased region" description="Basic residues" evidence="6">
    <location>
        <begin position="1636"/>
        <end position="1649"/>
    </location>
</feature>
<dbReference type="GO" id="GO:0005524">
    <property type="term" value="F:ATP binding"/>
    <property type="evidence" value="ECO:0007669"/>
    <property type="project" value="UniProtKB-KW"/>
</dbReference>
<feature type="region of interest" description="Disordered" evidence="6">
    <location>
        <begin position="1618"/>
        <end position="1667"/>
    </location>
</feature>
<keyword evidence="10" id="KW-1185">Reference proteome</keyword>
<accession>A0A1R0GZ64</accession>
<dbReference type="Proteomes" id="UP000187455">
    <property type="component" value="Unassembled WGS sequence"/>
</dbReference>
<evidence type="ECO:0000256" key="3">
    <source>
        <dbReference type="ARBA" id="ARBA00022806"/>
    </source>
</evidence>
<dbReference type="GO" id="GO:0000400">
    <property type="term" value="F:four-way junction DNA binding"/>
    <property type="evidence" value="ECO:0007669"/>
    <property type="project" value="TreeGrafter"/>
</dbReference>